<protein>
    <submittedName>
        <fullName evidence="1">VWA domain-containing protein</fullName>
    </submittedName>
</protein>
<gene>
    <name evidence="1" type="ORF">EHS11_15620</name>
</gene>
<evidence type="ECO:0000313" key="1">
    <source>
        <dbReference type="EMBL" id="TGN08336.1"/>
    </source>
</evidence>
<comment type="caution">
    <text evidence="1">The sequence shown here is derived from an EMBL/GenBank/DDBJ whole genome shotgun (WGS) entry which is preliminary data.</text>
</comment>
<evidence type="ECO:0000313" key="2">
    <source>
        <dbReference type="Proteomes" id="UP000298264"/>
    </source>
</evidence>
<dbReference type="Pfam" id="PF05762">
    <property type="entry name" value="VWA_CoxE"/>
    <property type="match status" value="1"/>
</dbReference>
<reference evidence="1" key="1">
    <citation type="journal article" date="2019" name="PLoS Negl. Trop. Dis.">
        <title>Revisiting the worldwide diversity of Leptospira species in the environment.</title>
        <authorList>
            <person name="Vincent A.T."/>
            <person name="Schiettekatte O."/>
            <person name="Bourhy P."/>
            <person name="Veyrier F.J."/>
            <person name="Picardeau M."/>
        </authorList>
    </citation>
    <scope>NUCLEOTIDE SEQUENCE [LARGE SCALE GENOMIC DNA]</scope>
    <source>
        <strain evidence="1">201400974</strain>
    </source>
</reference>
<dbReference type="InterPro" id="IPR008912">
    <property type="entry name" value="Uncharacterised_CoxE"/>
</dbReference>
<keyword evidence="2" id="KW-1185">Reference proteome</keyword>
<accession>A0A4R9LL39</accession>
<dbReference type="RefSeq" id="WP_135765287.1">
    <property type="nucleotide sequence ID" value="NZ_RQHV01000061.1"/>
</dbReference>
<dbReference type="OrthoDB" id="9764216at2"/>
<dbReference type="PANTHER" id="PTHR39338:SF7">
    <property type="entry name" value="BLL6692 PROTEIN"/>
    <property type="match status" value="1"/>
</dbReference>
<dbReference type="PANTHER" id="PTHR39338">
    <property type="entry name" value="BLL5662 PROTEIN-RELATED"/>
    <property type="match status" value="1"/>
</dbReference>
<name>A0A4R9LL39_9LEPT</name>
<organism evidence="1 2">
    <name type="scientific">Leptospira ilyithenensis</name>
    <dbReference type="NCBI Taxonomy" id="2484901"/>
    <lineage>
        <taxon>Bacteria</taxon>
        <taxon>Pseudomonadati</taxon>
        <taxon>Spirochaetota</taxon>
        <taxon>Spirochaetia</taxon>
        <taxon>Leptospirales</taxon>
        <taxon>Leptospiraceae</taxon>
        <taxon>Leptospira</taxon>
    </lineage>
</organism>
<sequence>MFLNFFYTLRNESVACSTGELLSFLTSLQKLTDPAGYISMETLYRVGRLNFAKDIKYYDGYDLAFSKTFGGLSEIRIPFRESLLEWLEEKADRILSSEQKDKAPNMSIEQVLEELKKRLEEQKGRHDGGNKWLGTSGTSPFGNSGFNPNGLSIGGDMEGKGARTGVNLWTERNYRAYREDEILDTRSIQIALKEIRVLQKEGRKEINIDKTVKRTCENGGDIEIIEERSRKNALRLVLILDIGGSMTPHSDRVSKLFSASRSLYHFKEVHNFFFHNIFHDRLYETHEFGKSISLKHFEEKFRKNTKLIFVGDAYMAPYELMSAPYNPYSYHKESQEEKNRKRKSGLDSLKELIDKFPDSVWLNPEPKKFWTAPTIQAIEDVVTMYPLTIEGIRKSVRKLLGKS</sequence>
<dbReference type="Proteomes" id="UP000298264">
    <property type="component" value="Unassembled WGS sequence"/>
</dbReference>
<dbReference type="AlphaFoldDB" id="A0A4R9LL39"/>
<proteinExistence type="predicted"/>
<dbReference type="EMBL" id="RQHV01000061">
    <property type="protein sequence ID" value="TGN08336.1"/>
    <property type="molecule type" value="Genomic_DNA"/>
</dbReference>